<dbReference type="InterPro" id="IPR056303">
    <property type="entry name" value="AMIN-like"/>
</dbReference>
<feature type="chain" id="PRO_5046517249" description="AMIN-like domain-containing protein" evidence="1">
    <location>
        <begin position="29"/>
        <end position="184"/>
    </location>
</feature>
<comment type="caution">
    <text evidence="3">The sequence shown here is derived from an EMBL/GenBank/DDBJ whole genome shotgun (WGS) entry which is preliminary data.</text>
</comment>
<organism evidence="3 4">
    <name type="scientific">Geodermatophilus arenarius</name>
    <dbReference type="NCBI Taxonomy" id="1137990"/>
    <lineage>
        <taxon>Bacteria</taxon>
        <taxon>Bacillati</taxon>
        <taxon>Actinomycetota</taxon>
        <taxon>Actinomycetes</taxon>
        <taxon>Geodermatophilales</taxon>
        <taxon>Geodermatophilaceae</taxon>
        <taxon>Geodermatophilus</taxon>
    </lineage>
</organism>
<evidence type="ECO:0000313" key="3">
    <source>
        <dbReference type="EMBL" id="MFC4693154.1"/>
    </source>
</evidence>
<reference evidence="4" key="1">
    <citation type="journal article" date="2019" name="Int. J. Syst. Evol. Microbiol.">
        <title>The Global Catalogue of Microorganisms (GCM) 10K type strain sequencing project: providing services to taxonomists for standard genome sequencing and annotation.</title>
        <authorList>
            <consortium name="The Broad Institute Genomics Platform"/>
            <consortium name="The Broad Institute Genome Sequencing Center for Infectious Disease"/>
            <person name="Wu L."/>
            <person name="Ma J."/>
        </authorList>
    </citation>
    <scope>NUCLEOTIDE SEQUENCE [LARGE SCALE GENOMIC DNA]</scope>
    <source>
        <strain evidence="4">CCUG 62763</strain>
    </source>
</reference>
<dbReference type="EMBL" id="JBHSGR010000006">
    <property type="protein sequence ID" value="MFC4693154.1"/>
    <property type="molecule type" value="Genomic_DNA"/>
</dbReference>
<evidence type="ECO:0000259" key="2">
    <source>
        <dbReference type="Pfam" id="PF24837"/>
    </source>
</evidence>
<dbReference type="Proteomes" id="UP001596025">
    <property type="component" value="Unassembled WGS sequence"/>
</dbReference>
<evidence type="ECO:0000256" key="1">
    <source>
        <dbReference type="SAM" id="SignalP"/>
    </source>
</evidence>
<name>A0ABV9LGK9_9ACTN</name>
<protein>
    <recommendedName>
        <fullName evidence="2">AMIN-like domain-containing protein</fullName>
    </recommendedName>
</protein>
<keyword evidence="4" id="KW-1185">Reference proteome</keyword>
<dbReference type="Pfam" id="PF24837">
    <property type="entry name" value="AMIN-like"/>
    <property type="match status" value="1"/>
</dbReference>
<proteinExistence type="predicted"/>
<accession>A0ABV9LGK9</accession>
<keyword evidence="1" id="KW-0732">Signal</keyword>
<feature type="domain" description="AMIN-like" evidence="2">
    <location>
        <begin position="49"/>
        <end position="182"/>
    </location>
</feature>
<feature type="signal peptide" evidence="1">
    <location>
        <begin position="1"/>
        <end position="28"/>
    </location>
</feature>
<sequence length="184" mass="18925">MSTTRTRTAVVLAAATAALGLALPSASAASCSTAWGSQPETVSDGGGGTLDDVRAGRHDCYDRLVLDLDGIDAADVGYDVRYVPQVVQDGSGRPVPLRGAADLQVVVHTPGHTDAGAATYDPRTDAEAVAVGGYRTFRQVAYAGSFEGSSTVGLGVRARLPFRVLVLDGPGDGSRLVVDVAHTW</sequence>
<dbReference type="PROSITE" id="PS51257">
    <property type="entry name" value="PROKAR_LIPOPROTEIN"/>
    <property type="match status" value="1"/>
</dbReference>
<dbReference type="RefSeq" id="WP_387987878.1">
    <property type="nucleotide sequence ID" value="NZ_JBHSGR010000006.1"/>
</dbReference>
<gene>
    <name evidence="3" type="ORF">ACFO3M_07120</name>
</gene>
<evidence type="ECO:0000313" key="4">
    <source>
        <dbReference type="Proteomes" id="UP001596025"/>
    </source>
</evidence>